<keyword evidence="4" id="KW-0479">Metal-binding</keyword>
<dbReference type="PANTHER" id="PTHR11733">
    <property type="entry name" value="ZINC METALLOPROTEASE FAMILY M13 NEPRILYSIN-RELATED"/>
    <property type="match status" value="1"/>
</dbReference>
<dbReference type="CDD" id="cd08662">
    <property type="entry name" value="M13"/>
    <property type="match status" value="1"/>
</dbReference>
<dbReference type="GeneID" id="111252514"/>
<evidence type="ECO:0000256" key="2">
    <source>
        <dbReference type="ARBA" id="ARBA00007357"/>
    </source>
</evidence>
<dbReference type="GO" id="GO:0046872">
    <property type="term" value="F:metal ion binding"/>
    <property type="evidence" value="ECO:0007669"/>
    <property type="project" value="UniProtKB-KW"/>
</dbReference>
<dbReference type="PROSITE" id="PS51885">
    <property type="entry name" value="NEPRILYSIN"/>
    <property type="match status" value="1"/>
</dbReference>
<feature type="domain" description="Peptidase M13 N-terminal" evidence="10">
    <location>
        <begin position="104"/>
        <end position="499"/>
    </location>
</feature>
<dbReference type="Proteomes" id="UP000594260">
    <property type="component" value="Unplaced"/>
</dbReference>
<dbReference type="Pfam" id="PF01431">
    <property type="entry name" value="Peptidase_M13"/>
    <property type="match status" value="1"/>
</dbReference>
<dbReference type="EnsemblMetazoa" id="XM_022810574">
    <property type="protein sequence ID" value="XP_022666309"/>
    <property type="gene ID" value="LOC111252514"/>
</dbReference>
<accession>A0A7M7MIB3</accession>
<dbReference type="OMA" id="KENDKWM"/>
<evidence type="ECO:0000256" key="8">
    <source>
        <dbReference type="SAM" id="Phobius"/>
    </source>
</evidence>
<dbReference type="PANTHER" id="PTHR11733:SF240">
    <property type="entry name" value="GH14155P-RELATED"/>
    <property type="match status" value="1"/>
</dbReference>
<evidence type="ECO:0000256" key="1">
    <source>
        <dbReference type="ARBA" id="ARBA00001947"/>
    </source>
</evidence>
<keyword evidence="8" id="KW-1133">Transmembrane helix</keyword>
<dbReference type="Gene3D" id="3.40.390.10">
    <property type="entry name" value="Collagenase (Catalytic Domain)"/>
    <property type="match status" value="1"/>
</dbReference>
<keyword evidence="8" id="KW-0472">Membrane</keyword>
<dbReference type="AlphaFoldDB" id="A0A7M7MIB3"/>
<dbReference type="InterPro" id="IPR018497">
    <property type="entry name" value="Peptidase_M13_C"/>
</dbReference>
<evidence type="ECO:0000259" key="9">
    <source>
        <dbReference type="Pfam" id="PF01431"/>
    </source>
</evidence>
<evidence type="ECO:0000256" key="5">
    <source>
        <dbReference type="ARBA" id="ARBA00022801"/>
    </source>
</evidence>
<keyword evidence="3" id="KW-0645">Protease</keyword>
<name>A0A7M7MIB3_VARDE</name>
<evidence type="ECO:0000313" key="12">
    <source>
        <dbReference type="Proteomes" id="UP000594260"/>
    </source>
</evidence>
<evidence type="ECO:0000256" key="7">
    <source>
        <dbReference type="ARBA" id="ARBA00023049"/>
    </source>
</evidence>
<dbReference type="SUPFAM" id="SSF55486">
    <property type="entry name" value="Metalloproteases ('zincins'), catalytic domain"/>
    <property type="match status" value="1"/>
</dbReference>
<comment type="cofactor">
    <cofactor evidence="1">
        <name>Zn(2+)</name>
        <dbReference type="ChEBI" id="CHEBI:29105"/>
    </cofactor>
</comment>
<organism evidence="11 12">
    <name type="scientific">Varroa destructor</name>
    <name type="common">Honeybee mite</name>
    <dbReference type="NCBI Taxonomy" id="109461"/>
    <lineage>
        <taxon>Eukaryota</taxon>
        <taxon>Metazoa</taxon>
        <taxon>Ecdysozoa</taxon>
        <taxon>Arthropoda</taxon>
        <taxon>Chelicerata</taxon>
        <taxon>Arachnida</taxon>
        <taxon>Acari</taxon>
        <taxon>Parasitiformes</taxon>
        <taxon>Mesostigmata</taxon>
        <taxon>Gamasina</taxon>
        <taxon>Dermanyssoidea</taxon>
        <taxon>Varroidae</taxon>
        <taxon>Varroa</taxon>
    </lineage>
</organism>
<dbReference type="InParanoid" id="A0A7M7MIB3"/>
<evidence type="ECO:0000256" key="6">
    <source>
        <dbReference type="ARBA" id="ARBA00022833"/>
    </source>
</evidence>
<dbReference type="InterPro" id="IPR000718">
    <property type="entry name" value="Peptidase_M13"/>
</dbReference>
<dbReference type="GO" id="GO:0016485">
    <property type="term" value="P:protein processing"/>
    <property type="evidence" value="ECO:0007669"/>
    <property type="project" value="TreeGrafter"/>
</dbReference>
<dbReference type="Pfam" id="PF05649">
    <property type="entry name" value="Peptidase_M13_N"/>
    <property type="match status" value="1"/>
</dbReference>
<evidence type="ECO:0000313" key="11">
    <source>
        <dbReference type="EnsemblMetazoa" id="XP_022666309"/>
    </source>
</evidence>
<protein>
    <submittedName>
        <fullName evidence="11">Uncharacterized protein</fullName>
    </submittedName>
</protein>
<keyword evidence="7" id="KW-0482">Metalloprotease</keyword>
<keyword evidence="6" id="KW-0862">Zinc</keyword>
<sequence>MTLEEPTEDAKCMAAENTDGNANKTNGRLRFGLRDKLRIVSSEQRQSFFTALLLVLLLVFFVIIIALAVKVNTTSSDLHDRCYSPECLENAAYIMKNMDSLVDPCDDFQKFACGSYLRKHPLNRTVSRADLLDEVRAKIRARTRQLIDEISPEQAKSGHTIRSHVSKFFTSCIDERAQSTAPHTTLIKYIRDMGGWEPIAATSFERNQWKFDKSLVEVMRDYGVFPFFKLDVQVHGRGGRTPMIRISPSGFGLGANPVNYDSLTKPFLRKSYVNFINDVVRILRENDNHYRIEDTGELLYEYESRLLKFSELHTRNLTRDRVVLPLSELKIITPNILWEELLGMVFKNTRINNQYRVIIENVEYFKQLRKVLSTSDVDLKSRYIMWHFVLKFTPFLGKEIRLLEAKFRAEIAGTEVNKIDHQTSFVHCLDLTNEFFGLGLAHLHQHRFHLTANKQEAERLLNKIPALARRHVKNVAWLKDSYHKVDDRLDGLNVKIGYPDGANTEENAFVYYRDATLNRDFFDNLIELFRLRQRWMVMAVSDNALDKKDLAIQLLGWTVPPLSLQPYYSYSFNQVSVPMGMLSQPIFSAGQNAGLQAAAIAVVAQEALKSIDRFGLQFSEHGAVADTTFEALGDLLTCLDRNTENELHSYGILNNFLEEAVSDIAGLQVALQMLDESSTPSKLPGLDFNARQLFYIGYGQLICANMADKTIAQLNRTLTRTPERLRLHRVLQQTPDFANAFGCSVSSRMVSREVCDVW</sequence>
<dbReference type="GO" id="GO:0004222">
    <property type="term" value="F:metalloendopeptidase activity"/>
    <property type="evidence" value="ECO:0007669"/>
    <property type="project" value="InterPro"/>
</dbReference>
<reference evidence="11" key="1">
    <citation type="submission" date="2021-01" db="UniProtKB">
        <authorList>
            <consortium name="EnsemblMetazoa"/>
        </authorList>
    </citation>
    <scope>IDENTIFICATION</scope>
</reference>
<dbReference type="GO" id="GO:0005886">
    <property type="term" value="C:plasma membrane"/>
    <property type="evidence" value="ECO:0007669"/>
    <property type="project" value="TreeGrafter"/>
</dbReference>
<evidence type="ECO:0000256" key="4">
    <source>
        <dbReference type="ARBA" id="ARBA00022723"/>
    </source>
</evidence>
<dbReference type="Gene3D" id="1.10.1380.10">
    <property type="entry name" value="Neutral endopeptidase , domain2"/>
    <property type="match status" value="1"/>
</dbReference>
<dbReference type="OrthoDB" id="7867452at2759"/>
<keyword evidence="5" id="KW-0378">Hydrolase</keyword>
<keyword evidence="8" id="KW-0812">Transmembrane</keyword>
<feature type="transmembrane region" description="Helical" evidence="8">
    <location>
        <begin position="48"/>
        <end position="69"/>
    </location>
</feature>
<evidence type="ECO:0000259" key="10">
    <source>
        <dbReference type="Pfam" id="PF05649"/>
    </source>
</evidence>
<comment type="similarity">
    <text evidence="2">Belongs to the peptidase M13 family.</text>
</comment>
<dbReference type="InterPro" id="IPR008753">
    <property type="entry name" value="Peptidase_M13_N"/>
</dbReference>
<evidence type="ECO:0000256" key="3">
    <source>
        <dbReference type="ARBA" id="ARBA00022670"/>
    </source>
</evidence>
<proteinExistence type="inferred from homology"/>
<keyword evidence="12" id="KW-1185">Reference proteome</keyword>
<dbReference type="KEGG" id="vde:111252514"/>
<dbReference type="RefSeq" id="XP_022666309.1">
    <property type="nucleotide sequence ID" value="XM_022810574.1"/>
</dbReference>
<feature type="domain" description="Peptidase M13 C-terminal" evidence="9">
    <location>
        <begin position="567"/>
        <end position="757"/>
    </location>
</feature>
<dbReference type="InterPro" id="IPR024079">
    <property type="entry name" value="MetalloPept_cat_dom_sf"/>
</dbReference>
<dbReference type="InterPro" id="IPR042089">
    <property type="entry name" value="Peptidase_M13_dom_2"/>
</dbReference>